<dbReference type="Gene3D" id="3.40.50.150">
    <property type="entry name" value="Vaccinia Virus protein VP39"/>
    <property type="match status" value="1"/>
</dbReference>
<gene>
    <name evidence="3" type="ORF">GCM10007053_10550</name>
</gene>
<evidence type="ECO:0000259" key="2">
    <source>
        <dbReference type="Pfam" id="PF08241"/>
    </source>
</evidence>
<feature type="region of interest" description="Disordered" evidence="1">
    <location>
        <begin position="242"/>
        <end position="266"/>
    </location>
</feature>
<feature type="compositionally biased region" description="Low complexity" evidence="1">
    <location>
        <begin position="242"/>
        <end position="254"/>
    </location>
</feature>
<dbReference type="SUPFAM" id="SSF53335">
    <property type="entry name" value="S-adenosyl-L-methionine-dependent methyltransferases"/>
    <property type="match status" value="1"/>
</dbReference>
<comment type="caution">
    <text evidence="3">The sequence shown here is derived from an EMBL/GenBank/DDBJ whole genome shotgun (WGS) entry which is preliminary data.</text>
</comment>
<dbReference type="EMBL" id="BMYM01000001">
    <property type="protein sequence ID" value="GHD29654.1"/>
    <property type="molecule type" value="Genomic_DNA"/>
</dbReference>
<name>A0A918XFG1_9GAMM</name>
<reference evidence="3" key="1">
    <citation type="journal article" date="2014" name="Int. J. Syst. Evol. Microbiol.">
        <title>Complete genome sequence of Corynebacterium casei LMG S-19264T (=DSM 44701T), isolated from a smear-ripened cheese.</title>
        <authorList>
            <consortium name="US DOE Joint Genome Institute (JGI-PGF)"/>
            <person name="Walter F."/>
            <person name="Albersmeier A."/>
            <person name="Kalinowski J."/>
            <person name="Ruckert C."/>
        </authorList>
    </citation>
    <scope>NUCLEOTIDE SEQUENCE</scope>
    <source>
        <strain evidence="3">KCTC 23430</strain>
    </source>
</reference>
<evidence type="ECO:0000256" key="1">
    <source>
        <dbReference type="SAM" id="MobiDB-lite"/>
    </source>
</evidence>
<accession>A0A918XFG1</accession>
<proteinExistence type="predicted"/>
<evidence type="ECO:0000313" key="4">
    <source>
        <dbReference type="Proteomes" id="UP000644693"/>
    </source>
</evidence>
<dbReference type="InterPro" id="IPR029063">
    <property type="entry name" value="SAM-dependent_MTases_sf"/>
</dbReference>
<dbReference type="GO" id="GO:0008757">
    <property type="term" value="F:S-adenosylmethionine-dependent methyltransferase activity"/>
    <property type="evidence" value="ECO:0007669"/>
    <property type="project" value="InterPro"/>
</dbReference>
<evidence type="ECO:0000313" key="3">
    <source>
        <dbReference type="EMBL" id="GHD29654.1"/>
    </source>
</evidence>
<dbReference type="Proteomes" id="UP000644693">
    <property type="component" value="Unassembled WGS sequence"/>
</dbReference>
<sequence>MVGRESNEISSALESWYQRENGQYALNQLSQALQPVLDLTFGYHIAQLAPLAGIDLLADSPINHRIQVTSFGGAEAGLITSFEELPLESDSVDALVAFHCLEFSEDPHQALREMQRVLTPSGHLIIIGFNPLSFSGVLQRLKRIAGRAPWQRHTALSAHRLKDWMRLLQCPTEKLTHLYTVPPLGSGRLRSAMVRADAFCLRHNVSAGGIYMIHAIKQVAGGRKVQRRRKRERLIELAVPKSGVAPSPVPSSGVQTKSKKTAYEIR</sequence>
<dbReference type="InterPro" id="IPR013216">
    <property type="entry name" value="Methyltransf_11"/>
</dbReference>
<organism evidence="3 4">
    <name type="scientific">Parahalioglobus pacificus</name>
    <dbReference type="NCBI Taxonomy" id="930806"/>
    <lineage>
        <taxon>Bacteria</taxon>
        <taxon>Pseudomonadati</taxon>
        <taxon>Pseudomonadota</taxon>
        <taxon>Gammaproteobacteria</taxon>
        <taxon>Cellvibrionales</taxon>
        <taxon>Halieaceae</taxon>
        <taxon>Parahalioglobus</taxon>
    </lineage>
</organism>
<feature type="domain" description="Methyltransferase type 11" evidence="2">
    <location>
        <begin position="79"/>
        <end position="126"/>
    </location>
</feature>
<dbReference type="Pfam" id="PF08241">
    <property type="entry name" value="Methyltransf_11"/>
    <property type="match status" value="1"/>
</dbReference>
<protein>
    <recommendedName>
        <fullName evidence="2">Methyltransferase type 11 domain-containing protein</fullName>
    </recommendedName>
</protein>
<reference evidence="3" key="2">
    <citation type="submission" date="2020-09" db="EMBL/GenBank/DDBJ databases">
        <authorList>
            <person name="Sun Q."/>
            <person name="Kim S."/>
        </authorList>
    </citation>
    <scope>NUCLEOTIDE SEQUENCE</scope>
    <source>
        <strain evidence="3">KCTC 23430</strain>
    </source>
</reference>
<dbReference type="RefSeq" id="WP_189475781.1">
    <property type="nucleotide sequence ID" value="NZ_BMYM01000001.1"/>
</dbReference>
<dbReference type="AlphaFoldDB" id="A0A918XFG1"/>
<keyword evidence="4" id="KW-1185">Reference proteome</keyword>